<keyword evidence="2" id="KW-1185">Reference proteome</keyword>
<dbReference type="Proteomes" id="UP000008792">
    <property type="component" value="Unassembled WGS sequence"/>
</dbReference>
<organism evidence="1 2">
    <name type="scientific">Drosophila virilis</name>
    <name type="common">Fruit fly</name>
    <dbReference type="NCBI Taxonomy" id="7244"/>
    <lineage>
        <taxon>Eukaryota</taxon>
        <taxon>Metazoa</taxon>
        <taxon>Ecdysozoa</taxon>
        <taxon>Arthropoda</taxon>
        <taxon>Hexapoda</taxon>
        <taxon>Insecta</taxon>
        <taxon>Pterygota</taxon>
        <taxon>Neoptera</taxon>
        <taxon>Endopterygota</taxon>
        <taxon>Diptera</taxon>
        <taxon>Brachycera</taxon>
        <taxon>Muscomorpha</taxon>
        <taxon>Ephydroidea</taxon>
        <taxon>Drosophilidae</taxon>
        <taxon>Drosophila</taxon>
    </lineage>
</organism>
<proteinExistence type="predicted"/>
<protein>
    <submittedName>
        <fullName evidence="1">Uncharacterized protein</fullName>
    </submittedName>
</protein>
<name>A0A0Q9WHS5_DROVI</name>
<dbReference type="InParanoid" id="A0A0Q9WHS5"/>
<reference evidence="1 2" key="1">
    <citation type="journal article" date="2007" name="Nature">
        <title>Evolution of genes and genomes on the Drosophila phylogeny.</title>
        <authorList>
            <consortium name="Drosophila 12 Genomes Consortium"/>
            <person name="Clark A.G."/>
            <person name="Eisen M.B."/>
            <person name="Smith D.R."/>
            <person name="Bergman C.M."/>
            <person name="Oliver B."/>
            <person name="Markow T.A."/>
            <person name="Kaufman T.C."/>
            <person name="Kellis M."/>
            <person name="Gelbart W."/>
            <person name="Iyer V.N."/>
            <person name="Pollard D.A."/>
            <person name="Sackton T.B."/>
            <person name="Larracuente A.M."/>
            <person name="Singh N.D."/>
            <person name="Abad J.P."/>
            <person name="Abt D.N."/>
            <person name="Adryan B."/>
            <person name="Aguade M."/>
            <person name="Akashi H."/>
            <person name="Anderson W.W."/>
            <person name="Aquadro C.F."/>
            <person name="Ardell D.H."/>
            <person name="Arguello R."/>
            <person name="Artieri C.G."/>
            <person name="Barbash D.A."/>
            <person name="Barker D."/>
            <person name="Barsanti P."/>
            <person name="Batterham P."/>
            <person name="Batzoglou S."/>
            <person name="Begun D."/>
            <person name="Bhutkar A."/>
            <person name="Blanco E."/>
            <person name="Bosak S.A."/>
            <person name="Bradley R.K."/>
            <person name="Brand A.D."/>
            <person name="Brent M.R."/>
            <person name="Brooks A.N."/>
            <person name="Brown R.H."/>
            <person name="Butlin R.K."/>
            <person name="Caggese C."/>
            <person name="Calvi B.R."/>
            <person name="Bernardo de Carvalho A."/>
            <person name="Caspi A."/>
            <person name="Castrezana S."/>
            <person name="Celniker S.E."/>
            <person name="Chang J.L."/>
            <person name="Chapple C."/>
            <person name="Chatterji S."/>
            <person name="Chinwalla A."/>
            <person name="Civetta A."/>
            <person name="Clifton S.W."/>
            <person name="Comeron J.M."/>
            <person name="Costello J.C."/>
            <person name="Coyne J.A."/>
            <person name="Daub J."/>
            <person name="David R.G."/>
            <person name="Delcher A.L."/>
            <person name="Delehaunty K."/>
            <person name="Do C.B."/>
            <person name="Ebling H."/>
            <person name="Edwards K."/>
            <person name="Eickbush T."/>
            <person name="Evans J.D."/>
            <person name="Filipski A."/>
            <person name="Findeiss S."/>
            <person name="Freyhult E."/>
            <person name="Fulton L."/>
            <person name="Fulton R."/>
            <person name="Garcia A.C."/>
            <person name="Gardiner A."/>
            <person name="Garfield D.A."/>
            <person name="Garvin B.E."/>
            <person name="Gibson G."/>
            <person name="Gilbert D."/>
            <person name="Gnerre S."/>
            <person name="Godfrey J."/>
            <person name="Good R."/>
            <person name="Gotea V."/>
            <person name="Gravely B."/>
            <person name="Greenberg A.J."/>
            <person name="Griffiths-Jones S."/>
            <person name="Gross S."/>
            <person name="Guigo R."/>
            <person name="Gustafson E.A."/>
            <person name="Haerty W."/>
            <person name="Hahn M.W."/>
            <person name="Halligan D.L."/>
            <person name="Halpern A.L."/>
            <person name="Halter G.M."/>
            <person name="Han M.V."/>
            <person name="Heger A."/>
            <person name="Hillier L."/>
            <person name="Hinrichs A.S."/>
            <person name="Holmes I."/>
            <person name="Hoskins R.A."/>
            <person name="Hubisz M.J."/>
            <person name="Hultmark D."/>
            <person name="Huntley M.A."/>
            <person name="Jaffe D.B."/>
            <person name="Jagadeeshan S."/>
            <person name="Jeck W.R."/>
            <person name="Johnson J."/>
            <person name="Jones C.D."/>
            <person name="Jordan W.C."/>
            <person name="Karpen G.H."/>
            <person name="Kataoka E."/>
            <person name="Keightley P.D."/>
            <person name="Kheradpour P."/>
            <person name="Kirkness E.F."/>
            <person name="Koerich L.B."/>
            <person name="Kristiansen K."/>
            <person name="Kudrna D."/>
            <person name="Kulathinal R.J."/>
            <person name="Kumar S."/>
            <person name="Kwok R."/>
            <person name="Lander E."/>
            <person name="Langley C.H."/>
            <person name="Lapoint R."/>
            <person name="Lazzaro B.P."/>
            <person name="Lee S.J."/>
            <person name="Levesque L."/>
            <person name="Li R."/>
            <person name="Lin C.F."/>
            <person name="Lin M.F."/>
            <person name="Lindblad-Toh K."/>
            <person name="Llopart A."/>
            <person name="Long M."/>
            <person name="Low L."/>
            <person name="Lozovsky E."/>
            <person name="Lu J."/>
            <person name="Luo M."/>
            <person name="Machado C.A."/>
            <person name="Makalowski W."/>
            <person name="Marzo M."/>
            <person name="Matsuda M."/>
            <person name="Matzkin L."/>
            <person name="McAllister B."/>
            <person name="McBride C.S."/>
            <person name="McKernan B."/>
            <person name="McKernan K."/>
            <person name="Mendez-Lago M."/>
            <person name="Minx P."/>
            <person name="Mollenhauer M.U."/>
            <person name="Montooth K."/>
            <person name="Mount S.M."/>
            <person name="Mu X."/>
            <person name="Myers E."/>
            <person name="Negre B."/>
            <person name="Newfeld S."/>
            <person name="Nielsen R."/>
            <person name="Noor M.A."/>
            <person name="O'Grady P."/>
            <person name="Pachter L."/>
            <person name="Papaceit M."/>
            <person name="Parisi M.J."/>
            <person name="Parisi M."/>
            <person name="Parts L."/>
            <person name="Pedersen J.S."/>
            <person name="Pesole G."/>
            <person name="Phillippy A.M."/>
            <person name="Ponting C.P."/>
            <person name="Pop M."/>
            <person name="Porcelli D."/>
            <person name="Powell J.R."/>
            <person name="Prohaska S."/>
            <person name="Pruitt K."/>
            <person name="Puig M."/>
            <person name="Quesneville H."/>
            <person name="Ram K.R."/>
            <person name="Rand D."/>
            <person name="Rasmussen M.D."/>
            <person name="Reed L.K."/>
            <person name="Reenan R."/>
            <person name="Reily A."/>
            <person name="Remington K.A."/>
            <person name="Rieger T.T."/>
            <person name="Ritchie M.G."/>
            <person name="Robin C."/>
            <person name="Rogers Y.H."/>
            <person name="Rohde C."/>
            <person name="Rozas J."/>
            <person name="Rubenfield M.J."/>
            <person name="Ruiz A."/>
            <person name="Russo S."/>
            <person name="Salzberg S.L."/>
            <person name="Sanchez-Gracia A."/>
            <person name="Saranga D.J."/>
            <person name="Sato H."/>
            <person name="Schaeffer S.W."/>
            <person name="Schatz M.C."/>
            <person name="Schlenke T."/>
            <person name="Schwartz R."/>
            <person name="Segarra C."/>
            <person name="Singh R.S."/>
            <person name="Sirot L."/>
            <person name="Sirota M."/>
            <person name="Sisneros N.B."/>
            <person name="Smith C.D."/>
            <person name="Smith T.F."/>
            <person name="Spieth J."/>
            <person name="Stage D.E."/>
            <person name="Stark A."/>
            <person name="Stephan W."/>
            <person name="Strausberg R.L."/>
            <person name="Strempel S."/>
            <person name="Sturgill D."/>
            <person name="Sutton G."/>
            <person name="Sutton G.G."/>
            <person name="Tao W."/>
            <person name="Teichmann S."/>
            <person name="Tobari Y.N."/>
            <person name="Tomimura Y."/>
            <person name="Tsolas J.M."/>
            <person name="Valente V.L."/>
            <person name="Venter E."/>
            <person name="Venter J.C."/>
            <person name="Vicario S."/>
            <person name="Vieira F.G."/>
            <person name="Vilella A.J."/>
            <person name="Villasante A."/>
            <person name="Walenz B."/>
            <person name="Wang J."/>
            <person name="Wasserman M."/>
            <person name="Watts T."/>
            <person name="Wilson D."/>
            <person name="Wilson R.K."/>
            <person name="Wing R.A."/>
            <person name="Wolfner M.F."/>
            <person name="Wong A."/>
            <person name="Wong G.K."/>
            <person name="Wu C.I."/>
            <person name="Wu G."/>
            <person name="Yamamoto D."/>
            <person name="Yang H.P."/>
            <person name="Yang S.P."/>
            <person name="Yorke J.A."/>
            <person name="Yoshida K."/>
            <person name="Zdobnov E."/>
            <person name="Zhang P."/>
            <person name="Zhang Y."/>
            <person name="Zimin A.V."/>
            <person name="Baldwin J."/>
            <person name="Abdouelleil A."/>
            <person name="Abdulkadir J."/>
            <person name="Abebe A."/>
            <person name="Abera B."/>
            <person name="Abreu J."/>
            <person name="Acer S.C."/>
            <person name="Aftuck L."/>
            <person name="Alexander A."/>
            <person name="An P."/>
            <person name="Anderson E."/>
            <person name="Anderson S."/>
            <person name="Arachi H."/>
            <person name="Azer M."/>
            <person name="Bachantsang P."/>
            <person name="Barry A."/>
            <person name="Bayul T."/>
            <person name="Berlin A."/>
            <person name="Bessette D."/>
            <person name="Bloom T."/>
            <person name="Blye J."/>
            <person name="Boguslavskiy L."/>
            <person name="Bonnet C."/>
            <person name="Boukhgalter B."/>
            <person name="Bourzgui I."/>
            <person name="Brown A."/>
            <person name="Cahill P."/>
            <person name="Channer S."/>
            <person name="Cheshatsang Y."/>
            <person name="Chuda L."/>
            <person name="Citroen M."/>
            <person name="Collymore A."/>
            <person name="Cooke P."/>
            <person name="Costello M."/>
            <person name="D'Aco K."/>
            <person name="Daza R."/>
            <person name="De Haan G."/>
            <person name="DeGray S."/>
            <person name="DeMaso C."/>
            <person name="Dhargay N."/>
            <person name="Dooley K."/>
            <person name="Dooley E."/>
            <person name="Doricent M."/>
            <person name="Dorje P."/>
            <person name="Dorjee K."/>
            <person name="Dupes A."/>
            <person name="Elong R."/>
            <person name="Falk J."/>
            <person name="Farina A."/>
            <person name="Faro S."/>
            <person name="Ferguson D."/>
            <person name="Fisher S."/>
            <person name="Foley C.D."/>
            <person name="Franke A."/>
            <person name="Friedrich D."/>
            <person name="Gadbois L."/>
            <person name="Gearin G."/>
            <person name="Gearin C.R."/>
            <person name="Giannoukos G."/>
            <person name="Goode T."/>
            <person name="Graham J."/>
            <person name="Grandbois E."/>
            <person name="Grewal S."/>
            <person name="Gyaltsen K."/>
            <person name="Hafez N."/>
            <person name="Hagos B."/>
            <person name="Hall J."/>
            <person name="Henson C."/>
            <person name="Hollinger A."/>
            <person name="Honan T."/>
            <person name="Huard M.D."/>
            <person name="Hughes L."/>
            <person name="Hurhula B."/>
            <person name="Husby M.E."/>
            <person name="Kamat A."/>
            <person name="Kanga B."/>
            <person name="Kashin S."/>
            <person name="Khazanovich D."/>
            <person name="Kisner P."/>
            <person name="Lance K."/>
            <person name="Lara M."/>
            <person name="Lee W."/>
            <person name="Lennon N."/>
            <person name="Letendre F."/>
            <person name="LeVine R."/>
            <person name="Lipovsky A."/>
            <person name="Liu X."/>
            <person name="Liu J."/>
            <person name="Liu S."/>
            <person name="Lokyitsang T."/>
            <person name="Lokyitsang Y."/>
            <person name="Lubonja R."/>
            <person name="Lui A."/>
            <person name="MacDonald P."/>
            <person name="Magnisalis V."/>
            <person name="Maru K."/>
            <person name="Matthews C."/>
            <person name="McCusker W."/>
            <person name="McDonough S."/>
            <person name="Mehta T."/>
            <person name="Meldrim J."/>
            <person name="Meneus L."/>
            <person name="Mihai O."/>
            <person name="Mihalev A."/>
            <person name="Mihova T."/>
            <person name="Mittelman R."/>
            <person name="Mlenga V."/>
            <person name="Montmayeur A."/>
            <person name="Mulrain L."/>
            <person name="Navidi A."/>
            <person name="Naylor J."/>
            <person name="Negash T."/>
            <person name="Nguyen T."/>
            <person name="Nguyen N."/>
            <person name="Nicol R."/>
            <person name="Norbu C."/>
            <person name="Norbu N."/>
            <person name="Novod N."/>
            <person name="O'Neill B."/>
            <person name="Osman S."/>
            <person name="Markiewicz E."/>
            <person name="Oyono O.L."/>
            <person name="Patti C."/>
            <person name="Phunkhang P."/>
            <person name="Pierre F."/>
            <person name="Priest M."/>
            <person name="Raghuraman S."/>
            <person name="Rege F."/>
            <person name="Reyes R."/>
            <person name="Rise C."/>
            <person name="Rogov P."/>
            <person name="Ross K."/>
            <person name="Ryan E."/>
            <person name="Settipalli S."/>
            <person name="Shea T."/>
            <person name="Sherpa N."/>
            <person name="Shi L."/>
            <person name="Shih D."/>
            <person name="Sparrow T."/>
            <person name="Spaulding J."/>
            <person name="Stalker J."/>
            <person name="Stange-Thomann N."/>
            <person name="Stavropoulos S."/>
            <person name="Stone C."/>
            <person name="Strader C."/>
            <person name="Tesfaye S."/>
            <person name="Thomson T."/>
            <person name="Thoulutsang Y."/>
            <person name="Thoulutsang D."/>
            <person name="Topham K."/>
            <person name="Topping I."/>
            <person name="Tsamla T."/>
            <person name="Vassiliev H."/>
            <person name="Vo A."/>
            <person name="Wangchuk T."/>
            <person name="Wangdi T."/>
            <person name="Weiand M."/>
            <person name="Wilkinson J."/>
            <person name="Wilson A."/>
            <person name="Yadav S."/>
            <person name="Young G."/>
            <person name="Yu Q."/>
            <person name="Zembek L."/>
            <person name="Zhong D."/>
            <person name="Zimmer A."/>
            <person name="Zwirko Z."/>
            <person name="Jaffe D.B."/>
            <person name="Alvarez P."/>
            <person name="Brockman W."/>
            <person name="Butler J."/>
            <person name="Chin C."/>
            <person name="Gnerre S."/>
            <person name="Grabherr M."/>
            <person name="Kleber M."/>
            <person name="Mauceli E."/>
            <person name="MacCallum I."/>
        </authorList>
    </citation>
    <scope>NUCLEOTIDE SEQUENCE [LARGE SCALE GENOMIC DNA]</scope>
    <source>
        <strain evidence="2">Tucson 15010-1051.87</strain>
    </source>
</reference>
<dbReference type="EMBL" id="CH940664">
    <property type="protein sequence ID" value="KRF80879.1"/>
    <property type="molecule type" value="Genomic_DNA"/>
</dbReference>
<gene>
    <name evidence="1" type="primary">Dvir\GJ26872</name>
    <name evidence="1" type="ORF">Dvir_GJ26872</name>
</gene>
<feature type="non-terminal residue" evidence="1">
    <location>
        <position position="177"/>
    </location>
</feature>
<dbReference type="AlphaFoldDB" id="A0A0Q9WHS5"/>
<accession>A0A0Q9WHS5</accession>
<sequence>MPPLQGRRQLITRLARVHRVNVNIGSYINRNATKTKTTDIKTTKATTHQIRTRDRFRFRSSTDQRQRSTDEGHLHLRGAGLAAVEVATAAAASRAVNGTCQAEELHIASNRRLAGSHKTVHRGNDAGISFAALDFRFIRNAAQMNANQPLSLEPTVAAVNLTIIKTPLNKTLLKKCN</sequence>
<evidence type="ECO:0000313" key="1">
    <source>
        <dbReference type="EMBL" id="KRF80879.1"/>
    </source>
</evidence>
<evidence type="ECO:0000313" key="2">
    <source>
        <dbReference type="Proteomes" id="UP000008792"/>
    </source>
</evidence>